<dbReference type="FunFam" id="3.90.1170.10:FF:000001">
    <property type="entry name" value="50S ribosomal protein L16"/>
    <property type="match status" value="1"/>
</dbReference>
<dbReference type="InterPro" id="IPR047873">
    <property type="entry name" value="Ribosomal_uL16"/>
</dbReference>
<organism evidence="5 6">
    <name type="scientific">Kingdonia uniflora</name>
    <dbReference type="NCBI Taxonomy" id="39325"/>
    <lineage>
        <taxon>Eukaryota</taxon>
        <taxon>Viridiplantae</taxon>
        <taxon>Streptophyta</taxon>
        <taxon>Embryophyta</taxon>
        <taxon>Tracheophyta</taxon>
        <taxon>Spermatophyta</taxon>
        <taxon>Magnoliopsida</taxon>
        <taxon>Ranunculales</taxon>
        <taxon>Circaeasteraceae</taxon>
        <taxon>Kingdonia</taxon>
    </lineage>
</organism>
<dbReference type="AlphaFoldDB" id="A0A7J7MGI3"/>
<dbReference type="Pfam" id="PF00252">
    <property type="entry name" value="Ribosomal_L16"/>
    <property type="match status" value="1"/>
</dbReference>
<dbReference type="PROSITE" id="PS00701">
    <property type="entry name" value="RIBOSOMAL_L16_2"/>
    <property type="match status" value="1"/>
</dbReference>
<keyword evidence="2 4" id="KW-0689">Ribosomal protein</keyword>
<evidence type="ECO:0008006" key="7">
    <source>
        <dbReference type="Google" id="ProtNLM"/>
    </source>
</evidence>
<dbReference type="GO" id="GO:0019843">
    <property type="term" value="F:rRNA binding"/>
    <property type="evidence" value="ECO:0007669"/>
    <property type="project" value="InterPro"/>
</dbReference>
<sequence length="295" mass="32904">MNSNMMTRSLLRHLGPRIFSRETIQTVNNKPTNGVITRTAGYIDVNGSTVPVRKGTVEWIRFPTSGLQNIREGKNEQIALVRTGLAVARVNGANWKLNSSMPDSSVNLKKQHFTTACCTNTFIRFPTEMLFQRSGFRAIMPGTLAAMPGMVTGTQRRFVHSLFPKRTKFNKQFKGTMKGVCHNGSSVSFGEFGLQALKHSWITSKQLEAGRRALIRNARAGGKIWVRIFPDKSVTLRPIETRMGRGKGNFAFWVAVVQPGQIIYEVSGVPEILAKEAFKIVGSKMPTQTRFVARE</sequence>
<dbReference type="SUPFAM" id="SSF54686">
    <property type="entry name" value="Ribosomal protein L16p/L10e"/>
    <property type="match status" value="1"/>
</dbReference>
<dbReference type="GO" id="GO:0006412">
    <property type="term" value="P:translation"/>
    <property type="evidence" value="ECO:0007669"/>
    <property type="project" value="InterPro"/>
</dbReference>
<gene>
    <name evidence="5" type="ORF">GIB67_026679</name>
</gene>
<dbReference type="GO" id="GO:0022625">
    <property type="term" value="C:cytosolic large ribosomal subunit"/>
    <property type="evidence" value="ECO:0007669"/>
    <property type="project" value="TreeGrafter"/>
</dbReference>
<dbReference type="GO" id="GO:0003735">
    <property type="term" value="F:structural constituent of ribosome"/>
    <property type="evidence" value="ECO:0007669"/>
    <property type="project" value="InterPro"/>
</dbReference>
<dbReference type="InterPro" id="IPR000114">
    <property type="entry name" value="Ribosomal_uL16_bact-type"/>
</dbReference>
<dbReference type="InterPro" id="IPR016180">
    <property type="entry name" value="Ribosomal_uL16_dom"/>
</dbReference>
<evidence type="ECO:0000313" key="6">
    <source>
        <dbReference type="Proteomes" id="UP000541444"/>
    </source>
</evidence>
<evidence type="ECO:0000256" key="2">
    <source>
        <dbReference type="ARBA" id="ARBA00022980"/>
    </source>
</evidence>
<evidence type="ECO:0000256" key="1">
    <source>
        <dbReference type="ARBA" id="ARBA00008931"/>
    </source>
</evidence>
<evidence type="ECO:0000256" key="3">
    <source>
        <dbReference type="ARBA" id="ARBA00023274"/>
    </source>
</evidence>
<evidence type="ECO:0000256" key="4">
    <source>
        <dbReference type="RuleBase" id="RU004413"/>
    </source>
</evidence>
<dbReference type="PRINTS" id="PR00060">
    <property type="entry name" value="RIBOSOMALL16"/>
</dbReference>
<protein>
    <recommendedName>
        <fullName evidence="7">50S ribosomal protein L16, chloroplastic</fullName>
    </recommendedName>
</protein>
<evidence type="ECO:0000313" key="5">
    <source>
        <dbReference type="EMBL" id="KAF6154025.1"/>
    </source>
</evidence>
<proteinExistence type="inferred from homology"/>
<keyword evidence="3 4" id="KW-0687">Ribonucleoprotein</keyword>
<dbReference type="PANTHER" id="PTHR12220:SF13">
    <property type="entry name" value="LARGE RIBOSOMAL SUBUNIT PROTEIN UL16M"/>
    <property type="match status" value="1"/>
</dbReference>
<dbReference type="NCBIfam" id="TIGR01164">
    <property type="entry name" value="rplP_bact"/>
    <property type="match status" value="1"/>
</dbReference>
<reference evidence="5 6" key="1">
    <citation type="journal article" date="2020" name="IScience">
        <title>Genome Sequencing of the Endangered Kingdonia uniflora (Circaeasteraceae, Ranunculales) Reveals Potential Mechanisms of Evolutionary Specialization.</title>
        <authorList>
            <person name="Sun Y."/>
            <person name="Deng T."/>
            <person name="Zhang A."/>
            <person name="Moore M.J."/>
            <person name="Landis J.B."/>
            <person name="Lin N."/>
            <person name="Zhang H."/>
            <person name="Zhang X."/>
            <person name="Huang J."/>
            <person name="Zhang X."/>
            <person name="Sun H."/>
            <person name="Wang H."/>
        </authorList>
    </citation>
    <scope>NUCLEOTIDE SEQUENCE [LARGE SCALE GENOMIC DNA]</scope>
    <source>
        <strain evidence="5">TB1705</strain>
        <tissue evidence="5">Leaf</tissue>
    </source>
</reference>
<dbReference type="InterPro" id="IPR020798">
    <property type="entry name" value="Ribosomal_uL16_CS"/>
</dbReference>
<dbReference type="InterPro" id="IPR036920">
    <property type="entry name" value="Ribosomal_uL16_sf"/>
</dbReference>
<dbReference type="CDD" id="cd01433">
    <property type="entry name" value="Ribosomal_L16_L10e"/>
    <property type="match status" value="1"/>
</dbReference>
<name>A0A7J7MGI3_9MAGN</name>
<dbReference type="Proteomes" id="UP000541444">
    <property type="component" value="Unassembled WGS sequence"/>
</dbReference>
<comment type="caution">
    <text evidence="5">The sequence shown here is derived from an EMBL/GenBank/DDBJ whole genome shotgun (WGS) entry which is preliminary data.</text>
</comment>
<accession>A0A7J7MGI3</accession>
<keyword evidence="6" id="KW-1185">Reference proteome</keyword>
<dbReference type="PANTHER" id="PTHR12220">
    <property type="entry name" value="50S/60S RIBOSOMAL PROTEIN L16"/>
    <property type="match status" value="1"/>
</dbReference>
<dbReference type="EMBL" id="JACGCM010001538">
    <property type="protein sequence ID" value="KAF6154025.1"/>
    <property type="molecule type" value="Genomic_DNA"/>
</dbReference>
<dbReference type="Gene3D" id="3.90.1170.10">
    <property type="entry name" value="Ribosomal protein L10e/L16"/>
    <property type="match status" value="1"/>
</dbReference>
<comment type="similarity">
    <text evidence="1 4">Belongs to the universal ribosomal protein uL16 family.</text>
</comment>
<dbReference type="HAMAP" id="MF_01342">
    <property type="entry name" value="Ribosomal_uL16"/>
    <property type="match status" value="1"/>
</dbReference>